<evidence type="ECO:0000256" key="1">
    <source>
        <dbReference type="SAM" id="SignalP"/>
    </source>
</evidence>
<evidence type="ECO:0000313" key="4">
    <source>
        <dbReference type="Proteomes" id="UP000179934"/>
    </source>
</evidence>
<proteinExistence type="predicted"/>
<keyword evidence="1" id="KW-0732">Signal</keyword>
<dbReference type="EMBL" id="MKFU01000004">
    <property type="protein sequence ID" value="OHY95092.1"/>
    <property type="molecule type" value="Genomic_DNA"/>
</dbReference>
<organism evidence="3 4">
    <name type="scientific">Aeromonas sobria</name>
    <dbReference type="NCBI Taxonomy" id="646"/>
    <lineage>
        <taxon>Bacteria</taxon>
        <taxon>Pseudomonadati</taxon>
        <taxon>Pseudomonadota</taxon>
        <taxon>Gammaproteobacteria</taxon>
        <taxon>Aeromonadales</taxon>
        <taxon>Aeromonadaceae</taxon>
        <taxon>Aeromonas</taxon>
    </lineage>
</organism>
<evidence type="ECO:0000313" key="3">
    <source>
        <dbReference type="EMBL" id="OHY95092.1"/>
    </source>
</evidence>
<dbReference type="STRING" id="646.BJD16_08895"/>
<accession>A0A1S2D2B2</accession>
<name>A0A1S2D2B2_AERSO</name>
<dbReference type="Proteomes" id="UP000179934">
    <property type="component" value="Unassembled WGS sequence"/>
</dbReference>
<dbReference type="Pfam" id="PF07603">
    <property type="entry name" value="Lcl_C"/>
    <property type="match status" value="1"/>
</dbReference>
<dbReference type="InterPro" id="IPR011460">
    <property type="entry name" value="Lcl_C"/>
</dbReference>
<gene>
    <name evidence="3" type="ORF">BJD16_08895</name>
</gene>
<dbReference type="RefSeq" id="WP_042019052.1">
    <property type="nucleotide sequence ID" value="NZ_CDBW01000006.1"/>
</dbReference>
<feature type="signal peptide" evidence="1">
    <location>
        <begin position="1"/>
        <end position="21"/>
    </location>
</feature>
<reference evidence="3 4" key="1">
    <citation type="submission" date="2016-09" db="EMBL/GenBank/DDBJ databases">
        <title>Draft Genome Sequence of Aeromonas sobria Strain 08005, Isolated from Sick Rana catesbeiana.</title>
        <authorList>
            <person name="Yang Q."/>
        </authorList>
    </citation>
    <scope>NUCLEOTIDE SEQUENCE [LARGE SCALE GENOMIC DNA]</scope>
    <source>
        <strain evidence="3 4">08005</strain>
    </source>
</reference>
<dbReference type="PANTHER" id="PTHR35812">
    <property type="entry name" value="LIPOPROTEIN"/>
    <property type="match status" value="1"/>
</dbReference>
<comment type="caution">
    <text evidence="3">The sequence shown here is derived from an EMBL/GenBank/DDBJ whole genome shotgun (WGS) entry which is preliminary data.</text>
</comment>
<sequence>MNLYRFSFAMLALLAPLAHGAAICDDTMDRTAPSARFLDHGNGTVTDQHTGLTWMRCKLGQTWDGGSCLGEPTAYYWQQGLQVAERIRSDSSHALYHFGGVSQWRLPDIKELATLVEHACYKPSLNEAIFPRAMAGDGKEVNDGYVYLMSSTVASANGQRAYLDITSGDIGFRVIGAYPDQVLLVANKP</sequence>
<dbReference type="OrthoDB" id="9793251at2"/>
<dbReference type="PANTHER" id="PTHR35812:SF1">
    <property type="entry name" value="LIPOPROTEIN"/>
    <property type="match status" value="1"/>
</dbReference>
<feature type="chain" id="PRO_5010335048" description="Lcl C-terminal domain-containing protein" evidence="1">
    <location>
        <begin position="22"/>
        <end position="189"/>
    </location>
</feature>
<dbReference type="GeneID" id="58921246"/>
<protein>
    <recommendedName>
        <fullName evidence="2">Lcl C-terminal domain-containing protein</fullName>
    </recommendedName>
</protein>
<feature type="domain" description="Lcl C-terminal" evidence="2">
    <location>
        <begin position="43"/>
        <end position="172"/>
    </location>
</feature>
<dbReference type="AlphaFoldDB" id="A0A1S2D2B2"/>
<evidence type="ECO:0000259" key="2">
    <source>
        <dbReference type="Pfam" id="PF07603"/>
    </source>
</evidence>